<dbReference type="Gene3D" id="3.30.360.10">
    <property type="entry name" value="Dihydrodipicolinate Reductase, domain 2"/>
    <property type="match status" value="1"/>
</dbReference>
<reference evidence="5 6" key="1">
    <citation type="submission" date="2018-12" db="EMBL/GenBank/DDBJ databases">
        <title>Genome analysis provides insights into bioremediation potentialities of Halogeometricum borinquense strain N11.</title>
        <authorList>
            <person name="Najjari A."/>
            <person name="Youssef N."/>
            <person name="Fhoula I."/>
            <person name="Ben Dhia O."/>
            <person name="Mahjoubi M."/>
            <person name="Ouzari H.I."/>
            <person name="Cherif A."/>
        </authorList>
    </citation>
    <scope>NUCLEOTIDE SEQUENCE [LARGE SCALE GENOMIC DNA]</scope>
    <source>
        <strain evidence="5 6">N11</strain>
    </source>
</reference>
<feature type="domain" description="GFO/IDH/MocA-like oxidoreductase" evidence="4">
    <location>
        <begin position="129"/>
        <end position="243"/>
    </location>
</feature>
<dbReference type="InterPro" id="IPR036291">
    <property type="entry name" value="NAD(P)-bd_dom_sf"/>
</dbReference>
<dbReference type="InterPro" id="IPR050984">
    <property type="entry name" value="Gfo/Idh/MocA_domain"/>
</dbReference>
<dbReference type="InterPro" id="IPR000683">
    <property type="entry name" value="Gfo/Idh/MocA-like_OxRdtase_N"/>
</dbReference>
<keyword evidence="2" id="KW-0560">Oxidoreductase</keyword>
<evidence type="ECO:0000259" key="4">
    <source>
        <dbReference type="Pfam" id="PF22725"/>
    </source>
</evidence>
<comment type="caution">
    <text evidence="5">The sequence shown here is derived from an EMBL/GenBank/DDBJ whole genome shotgun (WGS) entry which is preliminary data.</text>
</comment>
<evidence type="ECO:0000313" key="6">
    <source>
        <dbReference type="Proteomes" id="UP000294028"/>
    </source>
</evidence>
<sequence>MRFGILSTANIGTKHFLPAIKQTDHEVSAIASRSSSRAQTVADEFGIPEVCDSYEALVAREDIDAIYNPLPNSLHATWTKRAIENDLHVLCEKPSTVDADEARKLRATVEASDSVVMEALMYAYHPRTRRVHEIIRNQFSEIRSVTARFAFLLQDRPDDIRLQDELDGGSMMDVGYYPVDLTRSVLGTPETVYGSLLDPRDSGTDTVMNALFEYPSGATANVSSGFESTLSQFYRVEARNGWLEVHDAFDTPTDAEMEITGEVDGQSFTESFEPTDHYRLEIEHFVDCVAEHKQPKTDLSRAAQNMHLIDCIRESNGRGERITVPEMS</sequence>
<protein>
    <submittedName>
        <fullName evidence="5">Gfo/Idh/MocA family oxidoreductase</fullName>
    </submittedName>
</protein>
<organism evidence="5 6">
    <name type="scientific">Halogeometricum borinquense</name>
    <dbReference type="NCBI Taxonomy" id="60847"/>
    <lineage>
        <taxon>Archaea</taxon>
        <taxon>Methanobacteriati</taxon>
        <taxon>Methanobacteriota</taxon>
        <taxon>Stenosarchaea group</taxon>
        <taxon>Halobacteria</taxon>
        <taxon>Halobacteriales</taxon>
        <taxon>Haloferacaceae</taxon>
        <taxon>Halogeometricum</taxon>
    </lineage>
</organism>
<name>A0A482T2D4_9EURY</name>
<accession>A0A482T2D4</accession>
<dbReference type="Gene3D" id="3.40.50.720">
    <property type="entry name" value="NAD(P)-binding Rossmann-like Domain"/>
    <property type="match status" value="1"/>
</dbReference>
<dbReference type="Pfam" id="PF01408">
    <property type="entry name" value="GFO_IDH_MocA"/>
    <property type="match status" value="1"/>
</dbReference>
<feature type="domain" description="Gfo/Idh/MocA-like oxidoreductase N-terminal" evidence="3">
    <location>
        <begin position="2"/>
        <end position="118"/>
    </location>
</feature>
<evidence type="ECO:0000256" key="1">
    <source>
        <dbReference type="ARBA" id="ARBA00010928"/>
    </source>
</evidence>
<dbReference type="Proteomes" id="UP000294028">
    <property type="component" value="Unassembled WGS sequence"/>
</dbReference>
<dbReference type="PANTHER" id="PTHR22604:SF105">
    <property type="entry name" value="TRANS-1,2-DIHYDROBENZENE-1,2-DIOL DEHYDROGENASE"/>
    <property type="match status" value="1"/>
</dbReference>
<dbReference type="GO" id="GO:0016491">
    <property type="term" value="F:oxidoreductase activity"/>
    <property type="evidence" value="ECO:0007669"/>
    <property type="project" value="UniProtKB-KW"/>
</dbReference>
<dbReference type="Pfam" id="PF22725">
    <property type="entry name" value="GFO_IDH_MocA_C3"/>
    <property type="match status" value="1"/>
</dbReference>
<evidence type="ECO:0000256" key="2">
    <source>
        <dbReference type="ARBA" id="ARBA00023002"/>
    </source>
</evidence>
<dbReference type="InterPro" id="IPR055170">
    <property type="entry name" value="GFO_IDH_MocA-like_dom"/>
</dbReference>
<gene>
    <name evidence="5" type="ORF">ELS19_16690</name>
</gene>
<comment type="similarity">
    <text evidence="1">Belongs to the Gfo/Idh/MocA family.</text>
</comment>
<dbReference type="RefSeq" id="WP_129786031.1">
    <property type="nucleotide sequence ID" value="NZ_RZHH01000003.1"/>
</dbReference>
<evidence type="ECO:0000259" key="3">
    <source>
        <dbReference type="Pfam" id="PF01408"/>
    </source>
</evidence>
<dbReference type="AlphaFoldDB" id="A0A482T2D4"/>
<dbReference type="GO" id="GO:0000166">
    <property type="term" value="F:nucleotide binding"/>
    <property type="evidence" value="ECO:0007669"/>
    <property type="project" value="InterPro"/>
</dbReference>
<evidence type="ECO:0000313" key="5">
    <source>
        <dbReference type="EMBL" id="RYJ08202.1"/>
    </source>
</evidence>
<dbReference type="SUPFAM" id="SSF55347">
    <property type="entry name" value="Glyceraldehyde-3-phosphate dehydrogenase-like, C-terminal domain"/>
    <property type="match status" value="1"/>
</dbReference>
<dbReference type="EMBL" id="RZHH01000003">
    <property type="protein sequence ID" value="RYJ08202.1"/>
    <property type="molecule type" value="Genomic_DNA"/>
</dbReference>
<proteinExistence type="inferred from homology"/>
<dbReference type="PANTHER" id="PTHR22604">
    <property type="entry name" value="OXIDOREDUCTASES"/>
    <property type="match status" value="1"/>
</dbReference>
<dbReference type="SUPFAM" id="SSF51735">
    <property type="entry name" value="NAD(P)-binding Rossmann-fold domains"/>
    <property type="match status" value="1"/>
</dbReference>